<feature type="non-terminal residue" evidence="1">
    <location>
        <position position="1"/>
    </location>
</feature>
<name>A0A2P4PTU7_RHIID</name>
<dbReference type="AlphaFoldDB" id="A0A2P4PTU7"/>
<organism evidence="1 2">
    <name type="scientific">Rhizophagus irregularis (strain DAOM 181602 / DAOM 197198 / MUCL 43194)</name>
    <name type="common">Arbuscular mycorrhizal fungus</name>
    <name type="synonym">Glomus intraradices</name>
    <dbReference type="NCBI Taxonomy" id="747089"/>
    <lineage>
        <taxon>Eukaryota</taxon>
        <taxon>Fungi</taxon>
        <taxon>Fungi incertae sedis</taxon>
        <taxon>Mucoromycota</taxon>
        <taxon>Glomeromycotina</taxon>
        <taxon>Glomeromycetes</taxon>
        <taxon>Glomerales</taxon>
        <taxon>Glomeraceae</taxon>
        <taxon>Rhizophagus</taxon>
    </lineage>
</organism>
<dbReference type="VEuPathDB" id="FungiDB:RhiirFUN_000290"/>
<comment type="caution">
    <text evidence="1">The sequence shown here is derived from an EMBL/GenBank/DDBJ whole genome shotgun (WGS) entry which is preliminary data.</text>
</comment>
<keyword evidence="2" id="KW-1185">Reference proteome</keyword>
<evidence type="ECO:0000313" key="1">
    <source>
        <dbReference type="EMBL" id="POG68805.1"/>
    </source>
</evidence>
<gene>
    <name evidence="1" type="ORF">GLOIN_2v1632945</name>
</gene>
<reference evidence="1 2" key="2">
    <citation type="journal article" date="2018" name="New Phytol.">
        <title>High intraspecific genome diversity in the model arbuscular mycorrhizal symbiont Rhizophagus irregularis.</title>
        <authorList>
            <person name="Chen E.C.H."/>
            <person name="Morin E."/>
            <person name="Beaudet D."/>
            <person name="Noel J."/>
            <person name="Yildirir G."/>
            <person name="Ndikumana S."/>
            <person name="Charron P."/>
            <person name="St-Onge C."/>
            <person name="Giorgi J."/>
            <person name="Kruger M."/>
            <person name="Marton T."/>
            <person name="Ropars J."/>
            <person name="Grigoriev I.V."/>
            <person name="Hainaut M."/>
            <person name="Henrissat B."/>
            <person name="Roux C."/>
            <person name="Martin F."/>
            <person name="Corradi N."/>
        </authorList>
    </citation>
    <scope>NUCLEOTIDE SEQUENCE [LARGE SCALE GENOMIC DNA]</scope>
    <source>
        <strain evidence="1 2">DAOM 197198</strain>
    </source>
</reference>
<dbReference type="EMBL" id="AUPC02000147">
    <property type="protein sequence ID" value="POG68805.1"/>
    <property type="molecule type" value="Genomic_DNA"/>
</dbReference>
<proteinExistence type="predicted"/>
<dbReference type="Proteomes" id="UP000018888">
    <property type="component" value="Unassembled WGS sequence"/>
</dbReference>
<sequence length="211" mass="24221">THFTYDDVVGSLTDEERDDINKTQLLEMNTNESSDSSCGTWQVMISLNPSSNISELETSEINVIDFDAKNLDQQFMLSNWTTKYPSTFIKFYSNRGMNIRSFDSKYYSQSLKDIGLRPHTIFGCVVDYLFRPAPSALSFITHTKIEHFVVSELPANSNLDNLHNPDNVINAMIESWIFSKTDYRVDNFIRNYGKLSAFHSKQLHTTISICN</sequence>
<evidence type="ECO:0000313" key="2">
    <source>
        <dbReference type="Proteomes" id="UP000018888"/>
    </source>
</evidence>
<accession>A0A2P4PTU7</accession>
<protein>
    <submittedName>
        <fullName evidence="1">Uncharacterized protein</fullName>
    </submittedName>
</protein>
<reference evidence="1 2" key="1">
    <citation type="journal article" date="2013" name="Proc. Natl. Acad. Sci. U.S.A.">
        <title>Genome of an arbuscular mycorrhizal fungus provides insight into the oldest plant symbiosis.</title>
        <authorList>
            <person name="Tisserant E."/>
            <person name="Malbreil M."/>
            <person name="Kuo A."/>
            <person name="Kohler A."/>
            <person name="Symeonidi A."/>
            <person name="Balestrini R."/>
            <person name="Charron P."/>
            <person name="Duensing N."/>
            <person name="Frei Dit Frey N."/>
            <person name="Gianinazzi-Pearson V."/>
            <person name="Gilbert L.B."/>
            <person name="Handa Y."/>
            <person name="Herr J.R."/>
            <person name="Hijri M."/>
            <person name="Koul R."/>
            <person name="Kawaguchi M."/>
            <person name="Krajinski F."/>
            <person name="Lammers P.J."/>
            <person name="Masclaux F.G."/>
            <person name="Murat C."/>
            <person name="Morin E."/>
            <person name="Ndikumana S."/>
            <person name="Pagni M."/>
            <person name="Petitpierre D."/>
            <person name="Requena N."/>
            <person name="Rosikiewicz P."/>
            <person name="Riley R."/>
            <person name="Saito K."/>
            <person name="San Clemente H."/>
            <person name="Shapiro H."/>
            <person name="van Tuinen D."/>
            <person name="Becard G."/>
            <person name="Bonfante P."/>
            <person name="Paszkowski U."/>
            <person name="Shachar-Hill Y.Y."/>
            <person name="Tuskan G.A."/>
            <person name="Young P.W."/>
            <person name="Sanders I.R."/>
            <person name="Henrissat B."/>
            <person name="Rensing S.A."/>
            <person name="Grigoriev I.V."/>
            <person name="Corradi N."/>
            <person name="Roux C."/>
            <person name="Martin F."/>
        </authorList>
    </citation>
    <scope>NUCLEOTIDE SEQUENCE [LARGE SCALE GENOMIC DNA]</scope>
    <source>
        <strain evidence="1 2">DAOM 197198</strain>
    </source>
</reference>